<dbReference type="VEuPathDB" id="FungiDB:PC9H_004395"/>
<dbReference type="RefSeq" id="XP_036635452.1">
    <property type="nucleotide sequence ID" value="XM_036773979.1"/>
</dbReference>
<dbReference type="Proteomes" id="UP000623687">
    <property type="component" value="Unassembled WGS sequence"/>
</dbReference>
<gene>
    <name evidence="1" type="ORF">PC9H_004395</name>
</gene>
<reference evidence="1" key="1">
    <citation type="submission" date="2019-07" db="EMBL/GenBank/DDBJ databases">
        <authorList>
            <person name="Palmer J.M."/>
        </authorList>
    </citation>
    <scope>NUCLEOTIDE SEQUENCE</scope>
    <source>
        <strain evidence="1">PC9</strain>
    </source>
</reference>
<sequence length="111" mass="11519">MLGIERNYCFDKGGKYGVAAGELKNGIKKGGFQAQVGTTVGTTSGCIISAGPYVWQDWIDVAQGLSPPVALPAHHKLAVGAPGGGKGAAHKIQYDTAKMYIVSIQSNGKWG</sequence>
<name>A0A8H7A0X2_PLEOS</name>
<accession>A0A8H7A0X2</accession>
<dbReference type="GeneID" id="59374213"/>
<comment type="caution">
    <text evidence="1">The sequence shown here is derived from an EMBL/GenBank/DDBJ whole genome shotgun (WGS) entry which is preliminary data.</text>
</comment>
<dbReference type="EMBL" id="JACETU010000002">
    <property type="protein sequence ID" value="KAF7437553.1"/>
    <property type="molecule type" value="Genomic_DNA"/>
</dbReference>
<dbReference type="OrthoDB" id="2735536at2759"/>
<keyword evidence="2" id="KW-1185">Reference proteome</keyword>
<evidence type="ECO:0000313" key="1">
    <source>
        <dbReference type="EMBL" id="KAF7437553.1"/>
    </source>
</evidence>
<proteinExistence type="predicted"/>
<dbReference type="AlphaFoldDB" id="A0A8H7A0X2"/>
<organism evidence="1 2">
    <name type="scientific">Pleurotus ostreatus</name>
    <name type="common">Oyster mushroom</name>
    <name type="synonym">White-rot fungus</name>
    <dbReference type="NCBI Taxonomy" id="5322"/>
    <lineage>
        <taxon>Eukaryota</taxon>
        <taxon>Fungi</taxon>
        <taxon>Dikarya</taxon>
        <taxon>Basidiomycota</taxon>
        <taxon>Agaricomycotina</taxon>
        <taxon>Agaricomycetes</taxon>
        <taxon>Agaricomycetidae</taxon>
        <taxon>Agaricales</taxon>
        <taxon>Pleurotineae</taxon>
        <taxon>Pleurotaceae</taxon>
        <taxon>Pleurotus</taxon>
    </lineage>
</organism>
<protein>
    <submittedName>
        <fullName evidence="1">Uncharacterized protein</fullName>
    </submittedName>
</protein>
<evidence type="ECO:0000313" key="2">
    <source>
        <dbReference type="Proteomes" id="UP000623687"/>
    </source>
</evidence>